<protein>
    <recommendedName>
        <fullName evidence="3">RecT family protein</fullName>
    </recommendedName>
</protein>
<evidence type="ECO:0008006" key="3">
    <source>
        <dbReference type="Google" id="ProtNLM"/>
    </source>
</evidence>
<evidence type="ECO:0000313" key="2">
    <source>
        <dbReference type="Proteomes" id="UP000231693"/>
    </source>
</evidence>
<name>A0A2M9CZY4_9CELL</name>
<sequence length="298" mass="31281">MSTDLTTQGAPTAPAITTESMALIESTAASLGHAHQIASALCKTAFAPAHLKNKPEEAAAAILYGAQVGLDPLAAMQNVYVIGGKPALYSRTMVAIVLAAGHAIWTDESTNSRVTVSGRRRGSDVIETVTWDTARAELAGYTTNKKYRTDPQAMLYARAAGDVARRIAPDALLGMAYTAEEMQVLEARDVTPRRESATDILAVPAPAALAESASPSAPDVITPAQSRALHAGLREHDLTDRDAGLAFVSEILGRDVESTKTLTQAEAGQVLDALAAWPTDPPESRALELDVADVEGQA</sequence>
<gene>
    <name evidence="1" type="ORF">CLV28_0688</name>
</gene>
<dbReference type="RefSeq" id="WP_100421846.1">
    <property type="nucleotide sequence ID" value="NZ_BOOX01000003.1"/>
</dbReference>
<dbReference type="EMBL" id="PGFE01000001">
    <property type="protein sequence ID" value="PJJ77469.1"/>
    <property type="molecule type" value="Genomic_DNA"/>
</dbReference>
<evidence type="ECO:0000313" key="1">
    <source>
        <dbReference type="EMBL" id="PJJ77469.1"/>
    </source>
</evidence>
<accession>A0A2M9CZY4</accession>
<dbReference type="OrthoDB" id="3693665at2"/>
<reference evidence="1 2" key="1">
    <citation type="submission" date="2017-11" db="EMBL/GenBank/DDBJ databases">
        <title>Genomic Encyclopedia of Archaeal and Bacterial Type Strains, Phase II (KMG-II): From Individual Species to Whole Genera.</title>
        <authorList>
            <person name="Goeker M."/>
        </authorList>
    </citation>
    <scope>NUCLEOTIDE SEQUENCE [LARGE SCALE GENOMIC DNA]</scope>
    <source>
        <strain evidence="1 2">DSM 25478</strain>
    </source>
</reference>
<dbReference type="AlphaFoldDB" id="A0A2M9CZY4"/>
<keyword evidence="2" id="KW-1185">Reference proteome</keyword>
<organism evidence="1 2">
    <name type="scientific">Sediminihabitans luteus</name>
    <dbReference type="NCBI Taxonomy" id="1138585"/>
    <lineage>
        <taxon>Bacteria</taxon>
        <taxon>Bacillati</taxon>
        <taxon>Actinomycetota</taxon>
        <taxon>Actinomycetes</taxon>
        <taxon>Micrococcales</taxon>
        <taxon>Cellulomonadaceae</taxon>
        <taxon>Sediminihabitans</taxon>
    </lineage>
</organism>
<comment type="caution">
    <text evidence="1">The sequence shown here is derived from an EMBL/GenBank/DDBJ whole genome shotgun (WGS) entry which is preliminary data.</text>
</comment>
<dbReference type="Proteomes" id="UP000231693">
    <property type="component" value="Unassembled WGS sequence"/>
</dbReference>
<proteinExistence type="predicted"/>